<keyword evidence="1" id="KW-0472">Membrane</keyword>
<name>E4NA33_KITSK</name>
<dbReference type="Proteomes" id="UP000007076">
    <property type="component" value="Chromosome"/>
</dbReference>
<feature type="transmembrane region" description="Helical" evidence="1">
    <location>
        <begin position="46"/>
        <end position="63"/>
    </location>
</feature>
<keyword evidence="1" id="KW-1133">Transmembrane helix</keyword>
<evidence type="ECO:0000313" key="2">
    <source>
        <dbReference type="EMBL" id="BAJ28064.1"/>
    </source>
</evidence>
<keyword evidence="1" id="KW-0812">Transmembrane</keyword>
<dbReference type="EMBL" id="AP010968">
    <property type="protein sequence ID" value="BAJ28064.1"/>
    <property type="molecule type" value="Genomic_DNA"/>
</dbReference>
<dbReference type="KEGG" id="ksk:KSE_22430"/>
<keyword evidence="3" id="KW-1185">Reference proteome</keyword>
<feature type="transmembrane region" description="Helical" evidence="1">
    <location>
        <begin position="135"/>
        <end position="154"/>
    </location>
</feature>
<evidence type="ECO:0000256" key="1">
    <source>
        <dbReference type="SAM" id="Phobius"/>
    </source>
</evidence>
<accession>E4NA33</accession>
<gene>
    <name evidence="2" type="ordered locus">KSE_22430</name>
</gene>
<dbReference type="HOGENOM" id="CLU_1282597_0_0_11"/>
<dbReference type="AlphaFoldDB" id="E4NA33"/>
<dbReference type="eggNOG" id="ENOG5031TP7">
    <property type="taxonomic scope" value="Bacteria"/>
</dbReference>
<reference evidence="2 3" key="1">
    <citation type="journal article" date="2010" name="DNA Res.">
        <title>Genome sequence of Kitasatospora setae NBRC 14216T: an evolutionary snapshot of the family Streptomycetaceae.</title>
        <authorList>
            <person name="Ichikawa N."/>
            <person name="Oguchi A."/>
            <person name="Ikeda H."/>
            <person name="Ishikawa J."/>
            <person name="Kitani S."/>
            <person name="Watanabe Y."/>
            <person name="Nakamura S."/>
            <person name="Katano Y."/>
            <person name="Kishi E."/>
            <person name="Sasagawa M."/>
            <person name="Ankai A."/>
            <person name="Fukui S."/>
            <person name="Hashimoto Y."/>
            <person name="Kamata S."/>
            <person name="Otoguro M."/>
            <person name="Tanikawa S."/>
            <person name="Nihira T."/>
            <person name="Horinouchi S."/>
            <person name="Ohnishi Y."/>
            <person name="Hayakawa M."/>
            <person name="Kuzuyama T."/>
            <person name="Arisawa A."/>
            <person name="Nomoto F."/>
            <person name="Miura H."/>
            <person name="Takahashi Y."/>
            <person name="Fujita N."/>
        </authorList>
    </citation>
    <scope>NUCLEOTIDE SEQUENCE [LARGE SCALE GENOMIC DNA]</scope>
    <source>
        <strain evidence="3">ATCC 33774 / DSM 43861 / JCM 3304 / KCC A-0304 / NBRC 14216 / KM-6054</strain>
    </source>
</reference>
<proteinExistence type="predicted"/>
<evidence type="ECO:0000313" key="3">
    <source>
        <dbReference type="Proteomes" id="UP000007076"/>
    </source>
</evidence>
<organism evidence="2 3">
    <name type="scientific">Kitasatospora setae (strain ATCC 33774 / DSM 43861 / JCM 3304 / KCC A-0304 / NBRC 14216 / KM-6054)</name>
    <name type="common">Streptomyces setae</name>
    <dbReference type="NCBI Taxonomy" id="452652"/>
    <lineage>
        <taxon>Bacteria</taxon>
        <taxon>Bacillati</taxon>
        <taxon>Actinomycetota</taxon>
        <taxon>Actinomycetes</taxon>
        <taxon>Kitasatosporales</taxon>
        <taxon>Streptomycetaceae</taxon>
        <taxon>Kitasatospora</taxon>
    </lineage>
</organism>
<dbReference type="RefSeq" id="WP_014135381.1">
    <property type="nucleotide sequence ID" value="NC_016109.1"/>
</dbReference>
<sequence length="232" mass="24107">MSQLSAEDELERVIDAVVGPAGEAYYSDRVRSGSAARVRAQAAQSTITLFAGGLVATLTFTALADRPVITQVSGIVAVSLWMVAAVMYLRAVALPVPALAWGGGVTSRLNLIEMVLEKADQEAAHVDRRQRGANAIAVLALIASAITVALGVLVGPAENSANGTVAVSQSYNNVLQELCGLSGNKVSGRIDISSLNSQFIKVEVSIGHCADGSTTLRIPKSEVTAISMDNDD</sequence>
<feature type="transmembrane region" description="Helical" evidence="1">
    <location>
        <begin position="69"/>
        <end position="89"/>
    </location>
</feature>
<protein>
    <submittedName>
        <fullName evidence="2">Uncharacterized protein</fullName>
    </submittedName>
</protein>